<accession>A0A4R6GHK2</accession>
<keyword evidence="2" id="KW-0645">Protease</keyword>
<dbReference type="SUPFAM" id="SSF56235">
    <property type="entry name" value="N-terminal nucleophile aminohydrolases (Ntn hydrolases)"/>
    <property type="match status" value="1"/>
</dbReference>
<dbReference type="RefSeq" id="WP_112991028.1">
    <property type="nucleotide sequence ID" value="NZ_PTLZ01000001.1"/>
</dbReference>
<dbReference type="Gene3D" id="3.60.20.10">
    <property type="entry name" value="Glutamine Phosphoribosylpyrophosphate, subunit 1, domain 1"/>
    <property type="match status" value="1"/>
</dbReference>
<sequence length="292" mass="32148">MTYCVAMRLDAGLVFLSDSRTNAGVDHIGTFRKMTVFETPGDRMMVLMTAGNLSISQSVRQIVAEHVTSNGKSIWNAATMYEAAQIVGEVIRLVRERDADSLEQFGIDFNVSMIFGGQIKGERCRLFQMYSAGNFIESHDENTYFQIGESKYGKPIIDRVVTLATPLDEAAKCALISMDSTLRSNISVGLPLDLLIYESNTLAVTRFVTIDEGNQYFQMIRQTWGKQLKAVFESINDPVWNAAPDAHSNVLSSVSSKSQPVRIAPPPTFGIDATPPGPLQTLAQDDANGKQH</sequence>
<dbReference type="GO" id="GO:0000502">
    <property type="term" value="C:proteasome complex"/>
    <property type="evidence" value="ECO:0007669"/>
    <property type="project" value="UniProtKB-KW"/>
</dbReference>
<proteinExistence type="predicted"/>
<dbReference type="PIRSF" id="PIRSF009120">
    <property type="entry name" value="UCP009120_prtse"/>
    <property type="match status" value="1"/>
</dbReference>
<keyword evidence="2" id="KW-0647">Proteasome</keyword>
<keyword evidence="3" id="KW-1185">Reference proteome</keyword>
<dbReference type="AlphaFoldDB" id="A0A4R6GHK2"/>
<organism evidence="2 3">
    <name type="scientific">Herminiimonas fonticola</name>
    <dbReference type="NCBI Taxonomy" id="303380"/>
    <lineage>
        <taxon>Bacteria</taxon>
        <taxon>Pseudomonadati</taxon>
        <taxon>Pseudomonadota</taxon>
        <taxon>Betaproteobacteria</taxon>
        <taxon>Burkholderiales</taxon>
        <taxon>Oxalobacteraceae</taxon>
        <taxon>Herminiimonas</taxon>
    </lineage>
</organism>
<dbReference type="OrthoDB" id="9786336at2"/>
<evidence type="ECO:0000313" key="2">
    <source>
        <dbReference type="EMBL" id="TDN94393.1"/>
    </source>
</evidence>
<dbReference type="EMBL" id="SNWF01000004">
    <property type="protein sequence ID" value="TDN94393.1"/>
    <property type="molecule type" value="Genomic_DNA"/>
</dbReference>
<dbReference type="InterPro" id="IPR016545">
    <property type="entry name" value="UCP009120_prtse"/>
</dbReference>
<dbReference type="InterPro" id="IPR029055">
    <property type="entry name" value="Ntn_hydrolases_N"/>
</dbReference>
<dbReference type="GO" id="GO:0008233">
    <property type="term" value="F:peptidase activity"/>
    <property type="evidence" value="ECO:0007669"/>
    <property type="project" value="UniProtKB-KW"/>
</dbReference>
<protein>
    <submittedName>
        <fullName evidence="2">Putative proteasome-type protease</fullName>
    </submittedName>
</protein>
<feature type="region of interest" description="Disordered" evidence="1">
    <location>
        <begin position="255"/>
        <end position="292"/>
    </location>
</feature>
<evidence type="ECO:0000313" key="3">
    <source>
        <dbReference type="Proteomes" id="UP000294737"/>
    </source>
</evidence>
<comment type="caution">
    <text evidence="2">The sequence shown here is derived from an EMBL/GenBank/DDBJ whole genome shotgun (WGS) entry which is preliminary data.</text>
</comment>
<keyword evidence="2" id="KW-0378">Hydrolase</keyword>
<gene>
    <name evidence="2" type="ORF">EV677_0937</name>
</gene>
<dbReference type="CDD" id="cd03765">
    <property type="entry name" value="proteasome_beta_bacterial"/>
    <property type="match status" value="1"/>
</dbReference>
<name>A0A4R6GHK2_9BURK</name>
<evidence type="ECO:0000256" key="1">
    <source>
        <dbReference type="SAM" id="MobiDB-lite"/>
    </source>
</evidence>
<reference evidence="2 3" key="1">
    <citation type="submission" date="2019-03" db="EMBL/GenBank/DDBJ databases">
        <title>Genomic Encyclopedia of Type Strains, Phase IV (KMG-IV): sequencing the most valuable type-strain genomes for metagenomic binning, comparative biology and taxonomic classification.</title>
        <authorList>
            <person name="Goeker M."/>
        </authorList>
    </citation>
    <scope>NUCLEOTIDE SEQUENCE [LARGE SCALE GENOMIC DNA]</scope>
    <source>
        <strain evidence="2 3">DSM 18555</strain>
    </source>
</reference>
<dbReference type="Proteomes" id="UP000294737">
    <property type="component" value="Unassembled WGS sequence"/>
</dbReference>
<dbReference type="GO" id="GO:0006508">
    <property type="term" value="P:proteolysis"/>
    <property type="evidence" value="ECO:0007669"/>
    <property type="project" value="UniProtKB-KW"/>
</dbReference>